<feature type="binding site" evidence="12">
    <location>
        <position position="568"/>
    </location>
    <ligand>
        <name>Zn(2+)</name>
        <dbReference type="ChEBI" id="CHEBI:29105"/>
        <label>2</label>
    </ligand>
</feature>
<dbReference type="SMART" id="SM00487">
    <property type="entry name" value="DEXDc"/>
    <property type="match status" value="1"/>
</dbReference>
<dbReference type="PROSITE" id="PS51194">
    <property type="entry name" value="HELICASE_CTER"/>
    <property type="match status" value="1"/>
</dbReference>
<dbReference type="PANTHER" id="PTHR30580">
    <property type="entry name" value="PRIMOSOMAL PROTEIN N"/>
    <property type="match status" value="1"/>
</dbReference>
<comment type="subunit">
    <text evidence="12">Component of the replication restart primosome.</text>
</comment>
<keyword evidence="1 12" id="KW-0639">Primosome</keyword>
<dbReference type="GO" id="GO:0005524">
    <property type="term" value="F:ATP binding"/>
    <property type="evidence" value="ECO:0007669"/>
    <property type="project" value="UniProtKB-UniRule"/>
</dbReference>
<dbReference type="SMART" id="SM00490">
    <property type="entry name" value="HELICc"/>
    <property type="match status" value="1"/>
</dbReference>
<comment type="catalytic activity">
    <reaction evidence="12">
        <text>Couples ATP hydrolysis with the unwinding of duplex DNA by translocating in the 3'-5' direction.</text>
        <dbReference type="EC" id="5.6.2.4"/>
    </reaction>
</comment>
<evidence type="ECO:0000256" key="5">
    <source>
        <dbReference type="ARBA" id="ARBA00022801"/>
    </source>
</evidence>
<dbReference type="GO" id="GO:0006302">
    <property type="term" value="P:double-strand break repair"/>
    <property type="evidence" value="ECO:0007669"/>
    <property type="project" value="InterPro"/>
</dbReference>
<evidence type="ECO:0000256" key="10">
    <source>
        <dbReference type="ARBA" id="ARBA00023235"/>
    </source>
</evidence>
<evidence type="ECO:0000256" key="4">
    <source>
        <dbReference type="ARBA" id="ARBA00022741"/>
    </source>
</evidence>
<dbReference type="GO" id="GO:0006269">
    <property type="term" value="P:DNA replication, synthesis of primer"/>
    <property type="evidence" value="ECO:0007669"/>
    <property type="project" value="UniProtKB-KW"/>
</dbReference>
<evidence type="ECO:0000313" key="15">
    <source>
        <dbReference type="EMBL" id="AGF79697.1"/>
    </source>
</evidence>
<dbReference type="GO" id="GO:1990077">
    <property type="term" value="C:primosome complex"/>
    <property type="evidence" value="ECO:0007669"/>
    <property type="project" value="UniProtKB-UniRule"/>
</dbReference>
<dbReference type="OrthoDB" id="9759544at2"/>
<evidence type="ECO:0000313" key="16">
    <source>
        <dbReference type="Proteomes" id="UP000011721"/>
    </source>
</evidence>
<dbReference type="Pfam" id="PF17764">
    <property type="entry name" value="PriA_3primeBD"/>
    <property type="match status" value="1"/>
</dbReference>
<dbReference type="InterPro" id="IPR014001">
    <property type="entry name" value="Helicase_ATP-bd"/>
</dbReference>
<dbReference type="RefSeq" id="WP_015405381.1">
    <property type="nucleotide sequence ID" value="NC_020304.1"/>
</dbReference>
<dbReference type="Gene3D" id="3.40.50.300">
    <property type="entry name" value="P-loop containing nucleotide triphosphate hydrolases"/>
    <property type="match status" value="2"/>
</dbReference>
<evidence type="ECO:0000256" key="6">
    <source>
        <dbReference type="ARBA" id="ARBA00022806"/>
    </source>
</evidence>
<dbReference type="Proteomes" id="UP000011721">
    <property type="component" value="Chromosome"/>
</dbReference>
<evidence type="ECO:0000259" key="14">
    <source>
        <dbReference type="PROSITE" id="PS51194"/>
    </source>
</evidence>
<keyword evidence="9 12" id="KW-0238">DNA-binding</keyword>
<dbReference type="InterPro" id="IPR001650">
    <property type="entry name" value="Helicase_C-like"/>
</dbReference>
<protein>
    <recommendedName>
        <fullName evidence="12">Replication restart protein PriA</fullName>
    </recommendedName>
    <alternativeName>
        <fullName evidence="12">ATP-dependent DNA helicase PriA</fullName>
        <ecNumber evidence="12">5.6.2.4</ecNumber>
    </alternativeName>
    <alternativeName>
        <fullName evidence="12">DNA 3'-5' helicase PriA</fullName>
    </alternativeName>
</protein>
<feature type="binding site" evidence="12">
    <location>
        <position position="584"/>
    </location>
    <ligand>
        <name>Zn(2+)</name>
        <dbReference type="ChEBI" id="CHEBI:29105"/>
        <label>1</label>
    </ligand>
</feature>
<evidence type="ECO:0000256" key="9">
    <source>
        <dbReference type="ARBA" id="ARBA00023125"/>
    </source>
</evidence>
<accession>M1PDM9</accession>
<dbReference type="GO" id="GO:0043138">
    <property type="term" value="F:3'-5' DNA helicase activity"/>
    <property type="evidence" value="ECO:0007669"/>
    <property type="project" value="UniProtKB-EC"/>
</dbReference>
<evidence type="ECO:0000256" key="2">
    <source>
        <dbReference type="ARBA" id="ARBA00022705"/>
    </source>
</evidence>
<dbReference type="SUPFAM" id="SSF52540">
    <property type="entry name" value="P-loop containing nucleoside triphosphate hydrolases"/>
    <property type="match status" value="2"/>
</dbReference>
<evidence type="ECO:0000256" key="11">
    <source>
        <dbReference type="ARBA" id="ARBA00048988"/>
    </source>
</evidence>
<feature type="domain" description="Helicase ATP-binding" evidence="13">
    <location>
        <begin position="313"/>
        <end position="479"/>
    </location>
</feature>
<comment type="function">
    <text evidence="12">Initiates the restart of stalled replication forks, which reloads the replicative helicase on sites other than the origin of replication. Recognizes and binds to abandoned replication forks and remodels them to uncover a helicase loading site. Promotes assembly of the primosome at these replication forks.</text>
</comment>
<evidence type="ECO:0000256" key="12">
    <source>
        <dbReference type="HAMAP-Rule" id="MF_00983"/>
    </source>
</evidence>
<dbReference type="InterPro" id="IPR040498">
    <property type="entry name" value="PriA_CRR"/>
</dbReference>
<keyword evidence="7 12" id="KW-0862">Zinc</keyword>
<dbReference type="STRING" id="1167006.UWK_03170"/>
<comment type="catalytic activity">
    <reaction evidence="11 12">
        <text>ATP + H2O = ADP + phosphate + H(+)</text>
        <dbReference type="Rhea" id="RHEA:13065"/>
        <dbReference type="ChEBI" id="CHEBI:15377"/>
        <dbReference type="ChEBI" id="CHEBI:15378"/>
        <dbReference type="ChEBI" id="CHEBI:30616"/>
        <dbReference type="ChEBI" id="CHEBI:43474"/>
        <dbReference type="ChEBI" id="CHEBI:456216"/>
        <dbReference type="EC" id="5.6.2.4"/>
    </reaction>
</comment>
<keyword evidence="16" id="KW-1185">Reference proteome</keyword>
<reference evidence="16" key="1">
    <citation type="journal article" date="2013" name="Stand. Genomic Sci.">
        <title>Complete genome sequence of Desulfocapsa sulfexigens, a marine deltaproteobacterium specialized in disproportionating inorganic sulfur compounds.</title>
        <authorList>
            <person name="Finster K.W."/>
            <person name="Kjeldsen K.U."/>
            <person name="Kube M."/>
            <person name="Reinhardt R."/>
            <person name="Mussmann M."/>
            <person name="Amann R."/>
            <person name="Schreiber L."/>
        </authorList>
    </citation>
    <scope>NUCLEOTIDE SEQUENCE [LARGE SCALE GENOMIC DNA]</scope>
    <source>
        <strain evidence="16">DSM 10523 / SB164P1</strain>
    </source>
</reference>
<feature type="binding site" evidence="12">
    <location>
        <position position="581"/>
    </location>
    <ligand>
        <name>Zn(2+)</name>
        <dbReference type="ChEBI" id="CHEBI:29105"/>
        <label>1</label>
    </ligand>
</feature>
<dbReference type="InterPro" id="IPR042115">
    <property type="entry name" value="PriA_3primeBD_sf"/>
</dbReference>
<dbReference type="InterPro" id="IPR041236">
    <property type="entry name" value="PriA_C"/>
</dbReference>
<gene>
    <name evidence="12" type="primary">priA</name>
    <name evidence="15" type="ordered locus">UWK_03170</name>
</gene>
<keyword evidence="6 12" id="KW-0347">Helicase</keyword>
<evidence type="ECO:0000256" key="8">
    <source>
        <dbReference type="ARBA" id="ARBA00022840"/>
    </source>
</evidence>
<feature type="binding site" evidence="12">
    <location>
        <position position="550"/>
    </location>
    <ligand>
        <name>Zn(2+)</name>
        <dbReference type="ChEBI" id="CHEBI:29105"/>
        <label>2</label>
    </ligand>
</feature>
<dbReference type="eggNOG" id="COG1198">
    <property type="taxonomic scope" value="Bacteria"/>
</dbReference>
<dbReference type="EC" id="5.6.2.4" evidence="12"/>
<dbReference type="HAMAP" id="MF_00983">
    <property type="entry name" value="PriA"/>
    <property type="match status" value="1"/>
</dbReference>
<feature type="binding site" evidence="12">
    <location>
        <position position="544"/>
    </location>
    <ligand>
        <name>Zn(2+)</name>
        <dbReference type="ChEBI" id="CHEBI:29105"/>
        <label>1</label>
    </ligand>
</feature>
<keyword evidence="3 12" id="KW-0479">Metal-binding</keyword>
<dbReference type="HOGENOM" id="CLU_013353_3_1_7"/>
<feature type="domain" description="Helicase C-terminal" evidence="14">
    <location>
        <begin position="566"/>
        <end position="743"/>
    </location>
</feature>
<evidence type="ECO:0000256" key="7">
    <source>
        <dbReference type="ARBA" id="ARBA00022833"/>
    </source>
</evidence>
<dbReference type="Pfam" id="PF00270">
    <property type="entry name" value="DEAD"/>
    <property type="match status" value="1"/>
</dbReference>
<dbReference type="EMBL" id="CP003985">
    <property type="protein sequence ID" value="AGF79697.1"/>
    <property type="molecule type" value="Genomic_DNA"/>
</dbReference>
<dbReference type="GO" id="GO:0016887">
    <property type="term" value="F:ATP hydrolysis activity"/>
    <property type="evidence" value="ECO:0007669"/>
    <property type="project" value="RHEA"/>
</dbReference>
<dbReference type="CDD" id="cd17929">
    <property type="entry name" value="DEXHc_priA"/>
    <property type="match status" value="1"/>
</dbReference>
<keyword evidence="10 12" id="KW-0413">Isomerase</keyword>
<feature type="binding site" evidence="12">
    <location>
        <position position="541"/>
    </location>
    <ligand>
        <name>Zn(2+)</name>
        <dbReference type="ChEBI" id="CHEBI:29105"/>
        <label>1</label>
    </ligand>
</feature>
<keyword evidence="2 12" id="KW-0235">DNA replication</keyword>
<dbReference type="NCBIfam" id="TIGR00595">
    <property type="entry name" value="priA"/>
    <property type="match status" value="1"/>
</dbReference>
<dbReference type="KEGG" id="dsf:UWK_03170"/>
<dbReference type="CDD" id="cd18804">
    <property type="entry name" value="SF2_C_priA"/>
    <property type="match status" value="1"/>
</dbReference>
<dbReference type="Pfam" id="PF18319">
    <property type="entry name" value="Zn_ribbon_PriA"/>
    <property type="match status" value="1"/>
</dbReference>
<feature type="binding site" evidence="12">
    <location>
        <position position="553"/>
    </location>
    <ligand>
        <name>Zn(2+)</name>
        <dbReference type="ChEBI" id="CHEBI:29105"/>
        <label>2</label>
    </ligand>
</feature>
<dbReference type="InterPro" id="IPR011545">
    <property type="entry name" value="DEAD/DEAH_box_helicase_dom"/>
</dbReference>
<dbReference type="InterPro" id="IPR005259">
    <property type="entry name" value="PriA"/>
</dbReference>
<dbReference type="FunFam" id="3.40.50.300:FF:000489">
    <property type="entry name" value="Primosome assembly protein PriA"/>
    <property type="match status" value="1"/>
</dbReference>
<keyword evidence="8 12" id="KW-0067">ATP-binding</keyword>
<dbReference type="GO" id="GO:0008270">
    <property type="term" value="F:zinc ion binding"/>
    <property type="evidence" value="ECO:0007669"/>
    <property type="project" value="UniProtKB-UniRule"/>
</dbReference>
<evidence type="ECO:0000259" key="13">
    <source>
        <dbReference type="PROSITE" id="PS51192"/>
    </source>
</evidence>
<feature type="binding site" evidence="12">
    <location>
        <position position="571"/>
    </location>
    <ligand>
        <name>Zn(2+)</name>
        <dbReference type="ChEBI" id="CHEBI:29105"/>
        <label>2</label>
    </ligand>
</feature>
<dbReference type="PROSITE" id="PS51192">
    <property type="entry name" value="HELICASE_ATP_BIND_1"/>
    <property type="match status" value="1"/>
</dbReference>
<proteinExistence type="inferred from homology"/>
<dbReference type="InterPro" id="IPR041222">
    <property type="entry name" value="PriA_3primeBD"/>
</dbReference>
<evidence type="ECO:0000256" key="3">
    <source>
        <dbReference type="ARBA" id="ARBA00022723"/>
    </source>
</evidence>
<keyword evidence="4 12" id="KW-0547">Nucleotide-binding</keyword>
<dbReference type="Pfam" id="PF00271">
    <property type="entry name" value="Helicase_C"/>
    <property type="match status" value="1"/>
</dbReference>
<evidence type="ECO:0000256" key="1">
    <source>
        <dbReference type="ARBA" id="ARBA00022515"/>
    </source>
</evidence>
<dbReference type="GO" id="GO:0006310">
    <property type="term" value="P:DNA recombination"/>
    <property type="evidence" value="ECO:0007669"/>
    <property type="project" value="InterPro"/>
</dbReference>
<dbReference type="InterPro" id="IPR027417">
    <property type="entry name" value="P-loop_NTPase"/>
</dbReference>
<dbReference type="PANTHER" id="PTHR30580:SF0">
    <property type="entry name" value="PRIMOSOMAL PROTEIN N"/>
    <property type="match status" value="1"/>
</dbReference>
<dbReference type="AlphaFoldDB" id="M1PDM9"/>
<keyword evidence="5 12" id="KW-0378">Hydrolase</keyword>
<comment type="similarity">
    <text evidence="12">Belongs to the helicase family. PriA subfamily.</text>
</comment>
<organism evidence="15 16">
    <name type="scientific">Desulfocapsa sulfexigens (strain DSM 10523 / SB164P1)</name>
    <dbReference type="NCBI Taxonomy" id="1167006"/>
    <lineage>
        <taxon>Bacteria</taxon>
        <taxon>Pseudomonadati</taxon>
        <taxon>Thermodesulfobacteriota</taxon>
        <taxon>Desulfobulbia</taxon>
        <taxon>Desulfobulbales</taxon>
        <taxon>Desulfocapsaceae</taxon>
        <taxon>Desulfocapsa</taxon>
    </lineage>
</organism>
<dbReference type="GO" id="GO:0006270">
    <property type="term" value="P:DNA replication initiation"/>
    <property type="evidence" value="ECO:0007669"/>
    <property type="project" value="TreeGrafter"/>
</dbReference>
<dbReference type="Pfam" id="PF18074">
    <property type="entry name" value="PriA_C"/>
    <property type="match status" value="1"/>
</dbReference>
<sequence>MSRIEVAVAAPLFQTLSYSFDSDKDGDPVGRRVLVRLGPQKVTGYVLGLLPDEDVSFRILPVLRFLDDRDKPLFPENLVPFFKWIADYYHYPIGEVVKTALPGGLTLRNRKVLQVMPDVEKNTIRWPDPNIAAPDWFSSLLAGKELSAAVTKKILIETQFSKAIDELKQKKLIRIVDVLDKVKTSEKLELCYRKTTTIELPQLGEAEQETAVAKGADQLLVNGEKLSIPMIRTLVNLTALAREQGVDSVAAKDLRRMYSGASRALKELEKQGLVCSEERRIYRNPFGEILTHFPKPESLSEEQTQVLSEILPALQQQTFTPFLLHGVTGCGKTEVYLRAAEETLTLGRDVLVLVPEIALATQLEAHFVSRFGDQVVLLHSGLSPGERYDQWSLAASGRAKIVIGARSAVFAPLSNPGLIVVDEEHDGAYKQEDGLRYQGRDLAILRGRYNKAVVILGSGTPTVTSFASAMKGKFTLLSMRKRVENRPLPTVQIVDLRDKKEKNYQEAIGKKLHKELGLNLEQGKQSILLLNRRGFSSVYLCSDCGEPVKCLHCHVSLTYHKRRAKLVCHYCGYTLKDKVICGACQSTKLTPVGYGTERIEMEIQERFPEARVARIDSDTAADRRAFLALLKKMHQREIDILIGTQMIAKGHDFPHVTLVGVIWADGGLSMPDYRGAERTYQLLSQVTGRAGRGDSPGRVIVQTLRPEHYAIQFARVHDYERLYQKEMENRANPKFPPFLRMINLKISGGNEGQVQSTAAQVAALCRTGKHAGIEILGPAPSPVDRIRDRYRWQVLLKGADSPLLHGICGRVLGRYSSLVKGDIRIAIDVDPESMM</sequence>
<dbReference type="GO" id="GO:0003677">
    <property type="term" value="F:DNA binding"/>
    <property type="evidence" value="ECO:0007669"/>
    <property type="project" value="UniProtKB-UniRule"/>
</dbReference>
<dbReference type="Gene3D" id="3.40.1440.60">
    <property type="entry name" value="PriA, 3(prime) DNA-binding domain"/>
    <property type="match status" value="1"/>
</dbReference>
<comment type="cofactor">
    <cofactor evidence="12">
        <name>Zn(2+)</name>
        <dbReference type="ChEBI" id="CHEBI:29105"/>
    </cofactor>
    <text evidence="12">Binds 2 zinc ions per subunit.</text>
</comment>
<dbReference type="PATRIC" id="fig|1167006.5.peg.3418"/>
<name>M1PDM9_DESSD</name>